<evidence type="ECO:0000313" key="2">
    <source>
        <dbReference type="Proteomes" id="UP000630142"/>
    </source>
</evidence>
<dbReference type="EMBL" id="BMZQ01000002">
    <property type="protein sequence ID" value="GHD15879.1"/>
    <property type="molecule type" value="Genomic_DNA"/>
</dbReference>
<dbReference type="Proteomes" id="UP000630142">
    <property type="component" value="Unassembled WGS sequence"/>
</dbReference>
<organism evidence="1 2">
    <name type="scientific">Tianweitania populi</name>
    <dbReference type="NCBI Taxonomy" id="1607949"/>
    <lineage>
        <taxon>Bacteria</taxon>
        <taxon>Pseudomonadati</taxon>
        <taxon>Pseudomonadota</taxon>
        <taxon>Alphaproteobacteria</taxon>
        <taxon>Hyphomicrobiales</taxon>
        <taxon>Phyllobacteriaceae</taxon>
        <taxon>Tianweitania</taxon>
    </lineage>
</organism>
<proteinExistence type="predicted"/>
<dbReference type="RefSeq" id="WP_189504020.1">
    <property type="nucleotide sequence ID" value="NZ_BMZQ01000002.1"/>
</dbReference>
<name>A0A8J3DZ56_9HYPH</name>
<protein>
    <submittedName>
        <fullName evidence="1">Uncharacterized protein</fullName>
    </submittedName>
</protein>
<comment type="caution">
    <text evidence="1">The sequence shown here is derived from an EMBL/GenBank/DDBJ whole genome shotgun (WGS) entry which is preliminary data.</text>
</comment>
<gene>
    <name evidence="1" type="ORF">GCM10016234_23340</name>
</gene>
<accession>A0A8J3DZ56</accession>
<dbReference type="AlphaFoldDB" id="A0A8J3DZ56"/>
<evidence type="ECO:0000313" key="1">
    <source>
        <dbReference type="EMBL" id="GHD15879.1"/>
    </source>
</evidence>
<keyword evidence="2" id="KW-1185">Reference proteome</keyword>
<reference evidence="1" key="2">
    <citation type="submission" date="2020-09" db="EMBL/GenBank/DDBJ databases">
        <authorList>
            <person name="Sun Q."/>
            <person name="Kim S."/>
        </authorList>
    </citation>
    <scope>NUCLEOTIDE SEQUENCE</scope>
    <source>
        <strain evidence="1">KCTC 42249</strain>
    </source>
</reference>
<reference evidence="1" key="1">
    <citation type="journal article" date="2014" name="Int. J. Syst. Evol. Microbiol.">
        <title>Complete genome sequence of Corynebacterium casei LMG S-19264T (=DSM 44701T), isolated from a smear-ripened cheese.</title>
        <authorList>
            <consortium name="US DOE Joint Genome Institute (JGI-PGF)"/>
            <person name="Walter F."/>
            <person name="Albersmeier A."/>
            <person name="Kalinowski J."/>
            <person name="Ruckert C."/>
        </authorList>
    </citation>
    <scope>NUCLEOTIDE SEQUENCE</scope>
    <source>
        <strain evidence="1">KCTC 42249</strain>
    </source>
</reference>
<sequence>MLSRLADLNGHNDPYFDRAPEKLVLEGYRRMIAGFETGSIAPWELSWSLYEALLGEVEAPRAITDMTRFVRALRKCASCPLRAFPFGAHHVSREECLALGLVAGLQHDDKDTASLCAGAMSCPLRCGELARAAAPLAETLARLDHTLLPIPRRAIEDIIARSKRPATVH</sequence>